<evidence type="ECO:0000313" key="3">
    <source>
        <dbReference type="Proteomes" id="UP001526430"/>
    </source>
</evidence>
<proteinExistence type="predicted"/>
<dbReference type="Pfam" id="PF13946">
    <property type="entry name" value="DUF4214"/>
    <property type="match status" value="1"/>
</dbReference>
<keyword evidence="3" id="KW-1185">Reference proteome</keyword>
<dbReference type="EMBL" id="JAPFQI010000007">
    <property type="protein sequence ID" value="MCW8086119.1"/>
    <property type="molecule type" value="Genomic_DNA"/>
</dbReference>
<gene>
    <name evidence="2" type="ORF">OF850_10810</name>
</gene>
<comment type="caution">
    <text evidence="2">The sequence shown here is derived from an EMBL/GenBank/DDBJ whole genome shotgun (WGS) entry which is preliminary data.</text>
</comment>
<reference evidence="2 3" key="1">
    <citation type="submission" date="2022-10" db="EMBL/GenBank/DDBJ databases">
        <title>Roseococcus glaciei nov., sp. nov., isolated from glacier.</title>
        <authorList>
            <person name="Liu Q."/>
            <person name="Xin Y.-H."/>
        </authorList>
    </citation>
    <scope>NUCLEOTIDE SEQUENCE [LARGE SCALE GENOMIC DNA]</scope>
    <source>
        <strain evidence="2 3">MDT2-1-1</strain>
    </source>
</reference>
<dbReference type="Proteomes" id="UP001526430">
    <property type="component" value="Unassembled WGS sequence"/>
</dbReference>
<feature type="domain" description="DUF4214" evidence="1">
    <location>
        <begin position="331"/>
        <end position="382"/>
    </location>
</feature>
<dbReference type="InterPro" id="IPR025282">
    <property type="entry name" value="DUF4214"/>
</dbReference>
<evidence type="ECO:0000259" key="1">
    <source>
        <dbReference type="Pfam" id="PF13946"/>
    </source>
</evidence>
<evidence type="ECO:0000313" key="2">
    <source>
        <dbReference type="EMBL" id="MCW8086119.1"/>
    </source>
</evidence>
<name>A0ABT3NVE1_9PROT</name>
<accession>A0ABT3NVE1</accession>
<sequence length="526" mass="58244">MQQVNLLGSLPGTIMENTASWGWFGSLNLTFDPALIRYVDLEGPGSSFFDVALNRHLGTLLVNPLARIDYEGLGLVGLGADLSFRIRFFMADGTVALSAAEYTVRVQDVDDTPPQALSFATGGRVLAGATGAVIGTLAVTDPDTVSGFSFHVRGDEAWLFEFVGRQLRLKPGMMLSAYDGPIRSLFVEVSDGRQSAGFDLRIEVATGAVPGQPLANLLLPGEVSKGFFWLGKTLIGQWSKSDLALVRDYSTAIRFTLRSGEEVWAEKTGIIDLIDSRIVFDAKSKEARVWNLYHALMKEEPGGAVIGFMSDAFYHSWYKEVDWVRDMLVMPAFQAKYGTLSNRQFVELLYRNTIDWRDPNGENYHTARLDAGLSREQLVIDFGNWRDATGFVAKRAALGITQDRPRATQADTIMRLGADIPPDQLYRDWYMKIFFGQASLRDLAEWTVAQPGFAAKWGGAHPWAFVEGFFREAGASIMTEQISWYTWEIAYGRMDKAGFLADASGWVANPLSGSYASLKPVSDFML</sequence>
<dbReference type="RefSeq" id="WP_301590099.1">
    <property type="nucleotide sequence ID" value="NZ_JAPFQI010000007.1"/>
</dbReference>
<organism evidence="2 3">
    <name type="scientific">Sabulicella glaciei</name>
    <dbReference type="NCBI Taxonomy" id="2984948"/>
    <lineage>
        <taxon>Bacteria</taxon>
        <taxon>Pseudomonadati</taxon>
        <taxon>Pseudomonadota</taxon>
        <taxon>Alphaproteobacteria</taxon>
        <taxon>Acetobacterales</taxon>
        <taxon>Acetobacteraceae</taxon>
        <taxon>Sabulicella</taxon>
    </lineage>
</organism>
<protein>
    <submittedName>
        <fullName evidence="2">DUF4214 domain-containing protein</fullName>
    </submittedName>
</protein>